<keyword evidence="3" id="KW-1185">Reference proteome</keyword>
<evidence type="ECO:0000256" key="1">
    <source>
        <dbReference type="SAM" id="Phobius"/>
    </source>
</evidence>
<keyword evidence="1" id="KW-0472">Membrane</keyword>
<keyword evidence="1" id="KW-1133">Transmembrane helix</keyword>
<sequence>MTKTKWTLILLGAMNLMLIIMYLTDYFILFLKPIGYVIPLAINIIVLAVIGFRSSRYHNLWTIVGLILSIPILLIHGFLVWLADYSYTKIDSPHNQQSLVIEYRHFTLGETTYFYNFYKTRFGFIGKLLDDQSIRMMVQGIDHPVGLGAEDALGLAGEKWITKNIVRFSTWQGMKEVHLNLSQSLVNAADIEAFIDMAENKVSGQTITVNGNRLEIGYDELSGQSWIEVSSDYDEGAIPRQQCSRVVPNEERGYYMLEECTHQWEYPLYPMTESR</sequence>
<name>A0ABS7UW39_9BACI</name>
<reference evidence="2" key="1">
    <citation type="submission" date="2024-05" db="EMBL/GenBank/DDBJ databases">
        <title>Metabacillus sp. nov., isolated from the rhizosphere soil of tomato plants.</title>
        <authorList>
            <person name="Ma R."/>
        </authorList>
    </citation>
    <scope>NUCLEOTIDE SEQUENCE</scope>
    <source>
        <strain evidence="2">DBTR6</strain>
    </source>
</reference>
<accession>A0ABS7UW39</accession>
<keyword evidence="1" id="KW-0812">Transmembrane</keyword>
<dbReference type="EMBL" id="JAIQUM010000058">
    <property type="protein sequence ID" value="MBZ5752528.1"/>
    <property type="molecule type" value="Genomic_DNA"/>
</dbReference>
<gene>
    <name evidence="2" type="ORF">K9V48_20340</name>
</gene>
<proteinExistence type="predicted"/>
<feature type="transmembrane region" description="Helical" evidence="1">
    <location>
        <begin position="34"/>
        <end position="52"/>
    </location>
</feature>
<feature type="transmembrane region" description="Helical" evidence="1">
    <location>
        <begin position="59"/>
        <end position="83"/>
    </location>
</feature>
<comment type="caution">
    <text evidence="2">The sequence shown here is derived from an EMBL/GenBank/DDBJ whole genome shotgun (WGS) entry which is preliminary data.</text>
</comment>
<dbReference type="RefSeq" id="WP_224140980.1">
    <property type="nucleotide sequence ID" value="NZ_JAIQUM010000058.1"/>
</dbReference>
<feature type="transmembrane region" description="Helical" evidence="1">
    <location>
        <begin position="7"/>
        <end position="28"/>
    </location>
</feature>
<evidence type="ECO:0000313" key="2">
    <source>
        <dbReference type="EMBL" id="MBZ5752528.1"/>
    </source>
</evidence>
<evidence type="ECO:0000313" key="3">
    <source>
        <dbReference type="Proteomes" id="UP001165287"/>
    </source>
</evidence>
<protein>
    <submittedName>
        <fullName evidence="2">Uncharacterized protein</fullName>
    </submittedName>
</protein>
<organism evidence="2 3">
    <name type="scientific">Metabacillus rhizolycopersici</name>
    <dbReference type="NCBI Taxonomy" id="2875709"/>
    <lineage>
        <taxon>Bacteria</taxon>
        <taxon>Bacillati</taxon>
        <taxon>Bacillota</taxon>
        <taxon>Bacilli</taxon>
        <taxon>Bacillales</taxon>
        <taxon>Bacillaceae</taxon>
        <taxon>Metabacillus</taxon>
    </lineage>
</organism>
<dbReference type="Proteomes" id="UP001165287">
    <property type="component" value="Unassembled WGS sequence"/>
</dbReference>